<evidence type="ECO:0000256" key="11">
    <source>
        <dbReference type="SAM" id="MobiDB-lite"/>
    </source>
</evidence>
<feature type="domain" description="C2H2-type" evidence="12">
    <location>
        <begin position="525"/>
        <end position="552"/>
    </location>
</feature>
<dbReference type="FunFam" id="3.30.160.60:FF:001132">
    <property type="entry name" value="Zinc finger protein 341"/>
    <property type="match status" value="1"/>
</dbReference>
<dbReference type="EMBL" id="KL214820">
    <property type="protein sequence ID" value="KFV61851.1"/>
    <property type="molecule type" value="Genomic_DNA"/>
</dbReference>
<dbReference type="SUPFAM" id="SSF57667">
    <property type="entry name" value="beta-beta-alpha zinc fingers"/>
    <property type="match status" value="6"/>
</dbReference>
<dbReference type="GO" id="GO:0005634">
    <property type="term" value="C:nucleus"/>
    <property type="evidence" value="ECO:0007669"/>
    <property type="project" value="UniProtKB-SubCell"/>
</dbReference>
<feature type="domain" description="C2H2-type" evidence="12">
    <location>
        <begin position="404"/>
        <end position="433"/>
    </location>
</feature>
<dbReference type="PANTHER" id="PTHR24381">
    <property type="entry name" value="ZINC FINGER PROTEIN"/>
    <property type="match status" value="1"/>
</dbReference>
<dbReference type="GO" id="GO:0045893">
    <property type="term" value="P:positive regulation of DNA-templated transcription"/>
    <property type="evidence" value="ECO:0007669"/>
    <property type="project" value="UniProtKB-ARBA"/>
</dbReference>
<feature type="domain" description="C2H2-type" evidence="12">
    <location>
        <begin position="497"/>
        <end position="524"/>
    </location>
</feature>
<dbReference type="Proteomes" id="UP000053875">
    <property type="component" value="Unassembled WGS sequence"/>
</dbReference>
<feature type="compositionally biased region" description="Basic residues" evidence="11">
    <location>
        <begin position="675"/>
        <end position="685"/>
    </location>
</feature>
<keyword evidence="2" id="KW-0479">Metal-binding</keyword>
<feature type="region of interest" description="Disordered" evidence="11">
    <location>
        <begin position="658"/>
        <end position="687"/>
    </location>
</feature>
<feature type="domain" description="C2H2-type" evidence="12">
    <location>
        <begin position="471"/>
        <end position="500"/>
    </location>
</feature>
<keyword evidence="8" id="KW-0804">Transcription</keyword>
<dbReference type="FunFam" id="3.30.160.60:FF:001031">
    <property type="entry name" value="zinc finger protein 341 isoform X1"/>
    <property type="match status" value="1"/>
</dbReference>
<feature type="domain" description="C2H2-type" evidence="12">
    <location>
        <begin position="434"/>
        <end position="457"/>
    </location>
</feature>
<dbReference type="AlphaFoldDB" id="A0A093I539"/>
<feature type="non-terminal residue" evidence="13">
    <location>
        <position position="775"/>
    </location>
</feature>
<protein>
    <submittedName>
        <fullName evidence="13">Zinc finger protein 341</fullName>
    </submittedName>
</protein>
<feature type="compositionally biased region" description="Pro residues" evidence="11">
    <location>
        <begin position="112"/>
        <end position="121"/>
    </location>
</feature>
<dbReference type="FunFam" id="3.30.160.60:FF:000618">
    <property type="entry name" value="zinc finger protein 341 isoform X1"/>
    <property type="match status" value="1"/>
</dbReference>
<feature type="non-terminal residue" evidence="13">
    <location>
        <position position="1"/>
    </location>
</feature>
<feature type="domain" description="C2H2-type" evidence="12">
    <location>
        <begin position="614"/>
        <end position="641"/>
    </location>
</feature>
<evidence type="ECO:0000256" key="5">
    <source>
        <dbReference type="ARBA" id="ARBA00022833"/>
    </source>
</evidence>
<dbReference type="FunFam" id="3.30.160.60:FF:000611">
    <property type="entry name" value="zinc finger protein 341 isoform X1"/>
    <property type="match status" value="1"/>
</dbReference>
<evidence type="ECO:0000259" key="12">
    <source>
        <dbReference type="PROSITE" id="PS50157"/>
    </source>
</evidence>
<evidence type="ECO:0000256" key="2">
    <source>
        <dbReference type="ARBA" id="ARBA00022723"/>
    </source>
</evidence>
<dbReference type="GO" id="GO:0008270">
    <property type="term" value="F:zinc ion binding"/>
    <property type="evidence" value="ECO:0007669"/>
    <property type="project" value="UniProtKB-KW"/>
</dbReference>
<proteinExistence type="predicted"/>
<dbReference type="Gene3D" id="3.30.160.60">
    <property type="entry name" value="Classic Zinc Finger"/>
    <property type="match status" value="9"/>
</dbReference>
<dbReference type="Pfam" id="PF00096">
    <property type="entry name" value="zf-C2H2"/>
    <property type="match status" value="5"/>
</dbReference>
<evidence type="ECO:0000256" key="9">
    <source>
        <dbReference type="ARBA" id="ARBA00023242"/>
    </source>
</evidence>
<dbReference type="SMART" id="SM00355">
    <property type="entry name" value="ZnF_C2H2"/>
    <property type="match status" value="12"/>
</dbReference>
<dbReference type="PANTHER" id="PTHR24381:SF393">
    <property type="entry name" value="CHROMATIN-LINKED ADAPTOR FOR MSL PROTEINS, ISOFORM B"/>
    <property type="match status" value="1"/>
</dbReference>
<dbReference type="PROSITE" id="PS00028">
    <property type="entry name" value="ZINC_FINGER_C2H2_1"/>
    <property type="match status" value="10"/>
</dbReference>
<dbReference type="Pfam" id="PF13912">
    <property type="entry name" value="zf-C2H2_6"/>
    <property type="match status" value="1"/>
</dbReference>
<keyword evidence="14" id="KW-1185">Reference proteome</keyword>
<feature type="domain" description="C2H2-type" evidence="12">
    <location>
        <begin position="252"/>
        <end position="279"/>
    </location>
</feature>
<reference evidence="13 14" key="1">
    <citation type="submission" date="2014-04" db="EMBL/GenBank/DDBJ databases">
        <title>Genome evolution of avian class.</title>
        <authorList>
            <person name="Zhang G."/>
            <person name="Li C."/>
        </authorList>
    </citation>
    <scope>NUCLEOTIDE SEQUENCE [LARGE SCALE GENOMIC DNA]</scope>
    <source>
        <strain evidence="13">BGI_N307</strain>
    </source>
</reference>
<comment type="subcellular location">
    <subcellularLocation>
        <location evidence="1">Nucleus</location>
    </subcellularLocation>
</comment>
<feature type="domain" description="C2H2-type" evidence="12">
    <location>
        <begin position="376"/>
        <end position="403"/>
    </location>
</feature>
<dbReference type="STRING" id="118200.A0A093I539"/>
<feature type="region of interest" description="Disordered" evidence="11">
    <location>
        <begin position="89"/>
        <end position="140"/>
    </location>
</feature>
<feature type="domain" description="C2H2-type" evidence="12">
    <location>
        <begin position="280"/>
        <end position="307"/>
    </location>
</feature>
<evidence type="ECO:0000313" key="14">
    <source>
        <dbReference type="Proteomes" id="UP000053875"/>
    </source>
</evidence>
<gene>
    <name evidence="13" type="ORF">N307_12430</name>
</gene>
<feature type="domain" description="C2H2-type" evidence="12">
    <location>
        <begin position="553"/>
        <end position="580"/>
    </location>
</feature>
<feature type="region of interest" description="Disordered" evidence="11">
    <location>
        <begin position="329"/>
        <end position="356"/>
    </location>
</feature>
<keyword evidence="3" id="KW-0677">Repeat</keyword>
<organism evidence="13 14">
    <name type="scientific">Dryobates pubescens</name>
    <name type="common">Downy woodpecker</name>
    <name type="synonym">Picoides pubescens</name>
    <dbReference type="NCBI Taxonomy" id="118200"/>
    <lineage>
        <taxon>Eukaryota</taxon>
        <taxon>Metazoa</taxon>
        <taxon>Chordata</taxon>
        <taxon>Craniata</taxon>
        <taxon>Vertebrata</taxon>
        <taxon>Euteleostomi</taxon>
        <taxon>Archelosauria</taxon>
        <taxon>Archosauria</taxon>
        <taxon>Dinosauria</taxon>
        <taxon>Saurischia</taxon>
        <taxon>Theropoda</taxon>
        <taxon>Coelurosauria</taxon>
        <taxon>Aves</taxon>
        <taxon>Neognathae</taxon>
        <taxon>Neoaves</taxon>
        <taxon>Telluraves</taxon>
        <taxon>Coraciimorphae</taxon>
        <taxon>Piciformes</taxon>
        <taxon>Picidae</taxon>
        <taxon>Dryobates</taxon>
    </lineage>
</organism>
<keyword evidence="6" id="KW-0805">Transcription regulation</keyword>
<evidence type="ECO:0000256" key="6">
    <source>
        <dbReference type="ARBA" id="ARBA00023015"/>
    </source>
</evidence>
<name>A0A093I539_DRYPU</name>
<sequence>SLPAFMMHKREQCQGNAPSLSTVSLATNSVYSPSITAGQPAPSASRQQISTYIAVPPSPLIQTLVQGNILVSDEVLMSAMSAFTSLDQPMPTVQPPAQSSLSMHPGAGYLSQPPPPAPPVYPGSQEGQQHPGLDQQWCGQQEQGRHCPPILSAALYPLKGGCSEVGVGLFSLVSAALLQVPSQCVESPVYPSPPVYSPGKQGFKSESTGTATPLSSAGGGTVVGFDATSAAKSRRCKTESGLQEGKPKSPKLKCTYCDKAFTKNFDLQQHIRSHTGEKPFQCIVCGRAFAQKSNVKKHMQTHKVWPPGLGCTISRNSITLQVMALNPNQPEDEEHTDLTQQPSRNPAPPPQDLSPLEESEAGKLETKQVVLIDSSYQCQFCPSKFNTYFQLKSHMTQHKNEQVYKCVVKTCAQTFQKLESFLEHIKSHQEELSYRCHLCSKDFPSLYELGVHQYSHSLLPQHSPKKDVAVYKCVKCVNKYSTPEALEHHLQTATHNFPCPHCQKVFPCERYLRRHIPTHGGGSKFKCQVCKKFFRREHYLKLHAHIHSGEKPFKCSVCEAAFNRKDKLKRHMLIHEPFKKYKCPFSSHTGCNKEFNRPDKLKAHILSHSGMKIHKCQYCNKSFSRRAHMVEHQRSHTGNYKYRCPTCSKGFTRHKYMKDHKCRLGSPKDKDLRKPQKKRVARGRKAGLALPGQLGLAELKEAAAGESPPEGAPSKEPFQESDAVLSIVVGGSGAADSDLRHPNSITSNLGLAELQSPSDGPCAMLAVPVYIQSTE</sequence>
<keyword evidence="4 10" id="KW-0863">Zinc-finger</keyword>
<evidence type="ECO:0000256" key="8">
    <source>
        <dbReference type="ARBA" id="ARBA00023163"/>
    </source>
</evidence>
<keyword evidence="7" id="KW-0238">DNA-binding</keyword>
<accession>A0A093I539</accession>
<dbReference type="FunFam" id="3.30.160.60:FF:001225">
    <property type="entry name" value="zinc finger protein 341 isoform X2"/>
    <property type="match status" value="1"/>
</dbReference>
<dbReference type="GO" id="GO:0000977">
    <property type="term" value="F:RNA polymerase II transcription regulatory region sequence-specific DNA binding"/>
    <property type="evidence" value="ECO:0007669"/>
    <property type="project" value="TreeGrafter"/>
</dbReference>
<evidence type="ECO:0000256" key="10">
    <source>
        <dbReference type="PROSITE-ProRule" id="PRU00042"/>
    </source>
</evidence>
<evidence type="ECO:0000256" key="3">
    <source>
        <dbReference type="ARBA" id="ARBA00022737"/>
    </source>
</evidence>
<evidence type="ECO:0000256" key="7">
    <source>
        <dbReference type="ARBA" id="ARBA00023125"/>
    </source>
</evidence>
<dbReference type="InterPro" id="IPR036236">
    <property type="entry name" value="Znf_C2H2_sf"/>
</dbReference>
<evidence type="ECO:0000313" key="13">
    <source>
        <dbReference type="EMBL" id="KFV61851.1"/>
    </source>
</evidence>
<dbReference type="FunFam" id="3.30.160.60:FF:000679">
    <property type="entry name" value="Zinc finger protein 341"/>
    <property type="match status" value="1"/>
</dbReference>
<dbReference type="FunFam" id="3.30.160.60:FF:001229">
    <property type="entry name" value="Zinc finger protein 341"/>
    <property type="match status" value="1"/>
</dbReference>
<keyword evidence="9" id="KW-0539">Nucleus</keyword>
<feature type="domain" description="C2H2-type" evidence="12">
    <location>
        <begin position="581"/>
        <end position="613"/>
    </location>
</feature>
<dbReference type="PROSITE" id="PS50157">
    <property type="entry name" value="ZINC_FINGER_C2H2_2"/>
    <property type="match status" value="11"/>
</dbReference>
<dbReference type="GO" id="GO:0000981">
    <property type="term" value="F:DNA-binding transcription factor activity, RNA polymerase II-specific"/>
    <property type="evidence" value="ECO:0007669"/>
    <property type="project" value="TreeGrafter"/>
</dbReference>
<dbReference type="InterPro" id="IPR013087">
    <property type="entry name" value="Znf_C2H2_type"/>
</dbReference>
<keyword evidence="5" id="KW-0862">Zinc</keyword>
<evidence type="ECO:0000256" key="1">
    <source>
        <dbReference type="ARBA" id="ARBA00004123"/>
    </source>
</evidence>
<evidence type="ECO:0000256" key="4">
    <source>
        <dbReference type="ARBA" id="ARBA00022771"/>
    </source>
</evidence>